<feature type="signal peptide" evidence="3">
    <location>
        <begin position="1"/>
        <end position="19"/>
    </location>
</feature>
<keyword evidence="5" id="KW-0614">Plasmid</keyword>
<keyword evidence="2" id="KW-1015">Disulfide bond</keyword>
<organism evidence="5 6">
    <name type="scientific">Aureispira anguillae</name>
    <dbReference type="NCBI Taxonomy" id="2864201"/>
    <lineage>
        <taxon>Bacteria</taxon>
        <taxon>Pseudomonadati</taxon>
        <taxon>Bacteroidota</taxon>
        <taxon>Saprospiria</taxon>
        <taxon>Saprospirales</taxon>
        <taxon>Saprospiraceae</taxon>
        <taxon>Aureispira</taxon>
    </lineage>
</organism>
<name>A0A915YLY5_9BACT</name>
<proteinExistence type="predicted"/>
<geneLocation type="plasmid" evidence="5 6">
    <name>pAUEb</name>
</geneLocation>
<dbReference type="KEGG" id="aup:AsAng_0064490"/>
<evidence type="ECO:0000259" key="4">
    <source>
        <dbReference type="SMART" id="SM00560"/>
    </source>
</evidence>
<dbReference type="InterPro" id="IPR013320">
    <property type="entry name" value="ConA-like_dom_sf"/>
</dbReference>
<sequence length="357" mass="39715">MKKLIISSFLVFMSLTPFAQVPTNGLVAEYLFSNGSYDDTNPNGYGPNNATAPSTVVNTLDRFGNPNSAKDLAGIHAYTTGATHISLGSAAVLKPRAATISIWVNVDQLSTSGWGYAFNPIILATNTLSPGSYMEAYSLYVVMSNRKLLTLTTRPNPRKQTLFYAGSVPDDSWHHYVMAYNDDTLKSYIDGVLIGSQYKGYNSAGTFSNETVRVGSSLNWSNNRALDGAVDDIRIYNRVLSFSEIQSLYTEANPNQPVIYAEPQQELDGGYVQLEDDKLRIKFNQDYAVSGGGETINYKIYKWDRTIYSGSFTASYGINWKELDLSSFNLSNNEHYTIKFEANKGEQYILRFKTKSI</sequence>
<dbReference type="AlphaFoldDB" id="A0A915YLY5"/>
<feature type="chain" id="PRO_5037264895" evidence="3">
    <location>
        <begin position="20"/>
        <end position="357"/>
    </location>
</feature>
<keyword evidence="1 3" id="KW-0732">Signal</keyword>
<evidence type="ECO:0000313" key="6">
    <source>
        <dbReference type="Proteomes" id="UP001060919"/>
    </source>
</evidence>
<dbReference type="SMART" id="SM00560">
    <property type="entry name" value="LamGL"/>
    <property type="match status" value="1"/>
</dbReference>
<evidence type="ECO:0000313" key="5">
    <source>
        <dbReference type="EMBL" id="BDS15665.1"/>
    </source>
</evidence>
<dbReference type="EMBL" id="AP026869">
    <property type="protein sequence ID" value="BDS15665.1"/>
    <property type="molecule type" value="Genomic_DNA"/>
</dbReference>
<dbReference type="InterPro" id="IPR006558">
    <property type="entry name" value="LamG-like"/>
</dbReference>
<evidence type="ECO:0000256" key="2">
    <source>
        <dbReference type="ARBA" id="ARBA00023157"/>
    </source>
</evidence>
<protein>
    <submittedName>
        <fullName evidence="5">LamG domain-containing protein</fullName>
    </submittedName>
</protein>
<dbReference type="GO" id="GO:0005975">
    <property type="term" value="P:carbohydrate metabolic process"/>
    <property type="evidence" value="ECO:0007669"/>
    <property type="project" value="UniProtKB-ARBA"/>
</dbReference>
<dbReference type="Pfam" id="PF13385">
    <property type="entry name" value="Laminin_G_3"/>
    <property type="match status" value="1"/>
</dbReference>
<dbReference type="SUPFAM" id="SSF49899">
    <property type="entry name" value="Concanavalin A-like lectins/glucanases"/>
    <property type="match status" value="1"/>
</dbReference>
<dbReference type="Proteomes" id="UP001060919">
    <property type="component" value="Plasmid pAUEb"/>
</dbReference>
<keyword evidence="6" id="KW-1185">Reference proteome</keyword>
<evidence type="ECO:0000256" key="3">
    <source>
        <dbReference type="SAM" id="SignalP"/>
    </source>
</evidence>
<dbReference type="GO" id="GO:0004553">
    <property type="term" value="F:hydrolase activity, hydrolyzing O-glycosyl compounds"/>
    <property type="evidence" value="ECO:0007669"/>
    <property type="project" value="UniProtKB-ARBA"/>
</dbReference>
<evidence type="ECO:0000256" key="1">
    <source>
        <dbReference type="ARBA" id="ARBA00022729"/>
    </source>
</evidence>
<reference evidence="5" key="1">
    <citation type="submission" date="2022-09" db="EMBL/GenBank/DDBJ databases">
        <title>Aureispira anguillicida sp. nov., isolated from Leptocephalus of Japanese eel Anguilla japonica.</title>
        <authorList>
            <person name="Yuasa K."/>
            <person name="Mekata T."/>
            <person name="Ikunari K."/>
        </authorList>
    </citation>
    <scope>NUCLEOTIDE SEQUENCE</scope>
    <source>
        <strain evidence="5">EL160426</strain>
        <plasmid evidence="5">pAUEb</plasmid>
    </source>
</reference>
<dbReference type="RefSeq" id="WP_264793708.1">
    <property type="nucleotide sequence ID" value="NZ_AP026869.1"/>
</dbReference>
<dbReference type="Gene3D" id="2.60.120.200">
    <property type="match status" value="1"/>
</dbReference>
<gene>
    <name evidence="5" type="ORF">AsAng_0064490</name>
</gene>
<accession>A0A915YLY5</accession>
<feature type="domain" description="LamG-like jellyroll fold" evidence="4">
    <location>
        <begin position="96"/>
        <end position="243"/>
    </location>
</feature>